<dbReference type="EMBL" id="WFLN01000004">
    <property type="protein sequence ID" value="KAB8033656.1"/>
    <property type="molecule type" value="Genomic_DNA"/>
</dbReference>
<dbReference type="Proteomes" id="UP000442694">
    <property type="component" value="Unassembled WGS sequence"/>
</dbReference>
<reference evidence="2 3" key="1">
    <citation type="submission" date="2019-10" db="EMBL/GenBank/DDBJ databases">
        <title>New genus of Silvanigrellaceae.</title>
        <authorList>
            <person name="Pitt A."/>
            <person name="Hahn M.W."/>
        </authorList>
    </citation>
    <scope>NUCLEOTIDE SEQUENCE [LARGE SCALE GENOMIC DNA]</scope>
    <source>
        <strain evidence="2 3">33A1-SZDP</strain>
    </source>
</reference>
<comment type="caution">
    <text evidence="2">The sequence shown here is derived from an EMBL/GenBank/DDBJ whole genome shotgun (WGS) entry which is preliminary data.</text>
</comment>
<organism evidence="2 3">
    <name type="scientific">Fluviispira multicolorata</name>
    <dbReference type="NCBI Taxonomy" id="2654512"/>
    <lineage>
        <taxon>Bacteria</taxon>
        <taxon>Pseudomonadati</taxon>
        <taxon>Bdellovibrionota</taxon>
        <taxon>Oligoflexia</taxon>
        <taxon>Silvanigrellales</taxon>
        <taxon>Silvanigrellaceae</taxon>
        <taxon>Fluviispira</taxon>
    </lineage>
</organism>
<dbReference type="AlphaFoldDB" id="A0A833N856"/>
<dbReference type="PROSITE" id="PS50005">
    <property type="entry name" value="TPR"/>
    <property type="match status" value="1"/>
</dbReference>
<sequence>MKKYNHLYENEILEIIELRKSKEYENAFTKINSLIQKYPDDAVLYYHAAWICDTGRTEKEAVEYYLKSIQLGLSDEDLCNLYLALGSTYRSLGLYENAKEIFLKGINEFPNFRPYHVFLAMTEYNLKNSNKAVELLLTQLIETTNNKDILEYERAIRFYIPRLNDIFE</sequence>
<proteinExistence type="predicted"/>
<name>A0A833N856_9BACT</name>
<dbReference type="RefSeq" id="WP_152211742.1">
    <property type="nucleotide sequence ID" value="NZ_WFLN01000004.1"/>
</dbReference>
<gene>
    <name evidence="2" type="ORF">GCL57_02810</name>
</gene>
<dbReference type="Gene3D" id="1.25.40.10">
    <property type="entry name" value="Tetratricopeptide repeat domain"/>
    <property type="match status" value="1"/>
</dbReference>
<dbReference type="Pfam" id="PF13181">
    <property type="entry name" value="TPR_8"/>
    <property type="match status" value="1"/>
</dbReference>
<dbReference type="InterPro" id="IPR019734">
    <property type="entry name" value="TPR_rpt"/>
</dbReference>
<evidence type="ECO:0000313" key="3">
    <source>
        <dbReference type="Proteomes" id="UP000442694"/>
    </source>
</evidence>
<keyword evidence="3" id="KW-1185">Reference proteome</keyword>
<evidence type="ECO:0000313" key="2">
    <source>
        <dbReference type="EMBL" id="KAB8033656.1"/>
    </source>
</evidence>
<evidence type="ECO:0000256" key="1">
    <source>
        <dbReference type="PROSITE-ProRule" id="PRU00339"/>
    </source>
</evidence>
<keyword evidence="1" id="KW-0802">TPR repeat</keyword>
<dbReference type="SUPFAM" id="SSF48452">
    <property type="entry name" value="TPR-like"/>
    <property type="match status" value="1"/>
</dbReference>
<accession>A0A833N856</accession>
<dbReference type="InterPro" id="IPR011990">
    <property type="entry name" value="TPR-like_helical_dom_sf"/>
</dbReference>
<feature type="repeat" description="TPR" evidence="1">
    <location>
        <begin position="79"/>
        <end position="112"/>
    </location>
</feature>
<protein>
    <submittedName>
        <fullName evidence="2">Tetratricopeptide repeat protein</fullName>
    </submittedName>
</protein>